<dbReference type="InterPro" id="IPR045004">
    <property type="entry name" value="ECH_dom"/>
</dbReference>
<dbReference type="EMBL" id="CP042906">
    <property type="protein sequence ID" value="QEX16421.1"/>
    <property type="molecule type" value="Genomic_DNA"/>
</dbReference>
<reference evidence="5 6" key="1">
    <citation type="submission" date="2019-08" db="EMBL/GenBank/DDBJ databases">
        <title>Hyperibacter terrae gen. nov., sp. nov. and Hyperibacter viscosus sp. nov., two new members in the family Rhodospirillaceae isolated from the rhizosphere of Hypericum perforatum.</title>
        <authorList>
            <person name="Noviana Z."/>
        </authorList>
    </citation>
    <scope>NUCLEOTIDE SEQUENCE [LARGE SCALE GENOMIC DNA]</scope>
    <source>
        <strain evidence="5 6">R5913</strain>
    </source>
</reference>
<gene>
    <name evidence="5" type="ORF">FRZ44_17140</name>
</gene>
<dbReference type="RefSeq" id="WP_225308695.1">
    <property type="nucleotide sequence ID" value="NZ_CP042906.1"/>
</dbReference>
<evidence type="ECO:0000259" key="4">
    <source>
        <dbReference type="Pfam" id="PF16113"/>
    </source>
</evidence>
<accession>A0A5J6MH54</accession>
<dbReference type="InterPro" id="IPR029045">
    <property type="entry name" value="ClpP/crotonase-like_dom_sf"/>
</dbReference>
<dbReference type="PANTHER" id="PTHR43176:SF3">
    <property type="entry name" value="3-HYDROXYISOBUTYRYL-COA HYDROLASE, MITOCHONDRIAL"/>
    <property type="match status" value="1"/>
</dbReference>
<evidence type="ECO:0000313" key="6">
    <source>
        <dbReference type="Proteomes" id="UP000326202"/>
    </source>
</evidence>
<dbReference type="Gene3D" id="3.90.226.10">
    <property type="entry name" value="2-enoyl-CoA Hydratase, Chain A, domain 1"/>
    <property type="match status" value="1"/>
</dbReference>
<proteinExistence type="predicted"/>
<dbReference type="AlphaFoldDB" id="A0A5J6MH54"/>
<protein>
    <recommendedName>
        <fullName evidence="2">3-hydroxyisobutyryl-CoA hydrolase</fullName>
        <ecNumber evidence="2">3.1.2.4</ecNumber>
    </recommendedName>
</protein>
<dbReference type="KEGG" id="htq:FRZ44_17140"/>
<dbReference type="EC" id="3.1.2.4" evidence="2"/>
<evidence type="ECO:0000313" key="5">
    <source>
        <dbReference type="EMBL" id="QEX16421.1"/>
    </source>
</evidence>
<name>A0A5J6MH54_9PROT</name>
<dbReference type="SUPFAM" id="SSF52096">
    <property type="entry name" value="ClpP/crotonase"/>
    <property type="match status" value="1"/>
</dbReference>
<dbReference type="CDD" id="cd06558">
    <property type="entry name" value="crotonase-like"/>
    <property type="match status" value="1"/>
</dbReference>
<organism evidence="5 6">
    <name type="scientific">Hypericibacter terrae</name>
    <dbReference type="NCBI Taxonomy" id="2602015"/>
    <lineage>
        <taxon>Bacteria</taxon>
        <taxon>Pseudomonadati</taxon>
        <taxon>Pseudomonadota</taxon>
        <taxon>Alphaproteobacteria</taxon>
        <taxon>Rhodospirillales</taxon>
        <taxon>Dongiaceae</taxon>
        <taxon>Hypericibacter</taxon>
    </lineage>
</organism>
<evidence type="ECO:0000256" key="2">
    <source>
        <dbReference type="ARBA" id="ARBA00011915"/>
    </source>
</evidence>
<keyword evidence="6" id="KW-1185">Reference proteome</keyword>
<dbReference type="GO" id="GO:0005829">
    <property type="term" value="C:cytosol"/>
    <property type="evidence" value="ECO:0007669"/>
    <property type="project" value="TreeGrafter"/>
</dbReference>
<evidence type="ECO:0000256" key="1">
    <source>
        <dbReference type="ARBA" id="ARBA00001709"/>
    </source>
</evidence>
<dbReference type="GO" id="GO:0003860">
    <property type="term" value="F:3-hydroxyisobutyryl-CoA hydrolase activity"/>
    <property type="evidence" value="ECO:0007669"/>
    <property type="project" value="UniProtKB-EC"/>
</dbReference>
<dbReference type="PANTHER" id="PTHR43176">
    <property type="entry name" value="3-HYDROXYISOBUTYRYL-COA HYDROLASE-RELATED"/>
    <property type="match status" value="1"/>
</dbReference>
<comment type="catalytic activity">
    <reaction evidence="1">
        <text>3-hydroxy-2-methylpropanoyl-CoA + H2O = 3-hydroxy-2-methylpropanoate + CoA + H(+)</text>
        <dbReference type="Rhea" id="RHEA:20888"/>
        <dbReference type="ChEBI" id="CHEBI:11805"/>
        <dbReference type="ChEBI" id="CHEBI:15377"/>
        <dbReference type="ChEBI" id="CHEBI:15378"/>
        <dbReference type="ChEBI" id="CHEBI:57287"/>
        <dbReference type="ChEBI" id="CHEBI:57340"/>
        <dbReference type="EC" id="3.1.2.4"/>
    </reaction>
</comment>
<dbReference type="Pfam" id="PF16113">
    <property type="entry name" value="ECH_2"/>
    <property type="match status" value="1"/>
</dbReference>
<dbReference type="Proteomes" id="UP000326202">
    <property type="component" value="Chromosome"/>
</dbReference>
<dbReference type="InterPro" id="IPR032259">
    <property type="entry name" value="HIBYL-CoA-H"/>
</dbReference>
<dbReference type="NCBIfam" id="NF004127">
    <property type="entry name" value="PRK05617.1"/>
    <property type="match status" value="1"/>
</dbReference>
<keyword evidence="3" id="KW-0378">Hydrolase</keyword>
<sequence length="343" mass="37648">MPQNDVVLTRKGRLGKILLNRPKALNALTHGMSLSIEAALREWADDGGVEAVVIRQAGDRAFCAGGDVRQFPEKGAAFMHQYWRDEYRLNALIRRYPKPYIAFVDGIVMGGGVGVSVHGSHRIVTEHVAFAMPETAIGLVPDVGASYVLPRMPGEIGLFLGLTGTRLGTADAMAVGFGTHHLLRADLDHVEEELANATDGIDAVLDRYRQAAAPAPILARRSEIDRHFGQPTLRDLVRSLAEDTSDFATATGAALATRSPTALALTFRLMREGRRKSFEDCVRMEWNIVSRMDEHSDFAEGIRALIVEKDNKPRWNPSRLDVVDEATVARYFEPAAGPPLDLN</sequence>
<evidence type="ECO:0000256" key="3">
    <source>
        <dbReference type="ARBA" id="ARBA00022801"/>
    </source>
</evidence>
<dbReference type="GO" id="GO:0006574">
    <property type="term" value="P:L-valine catabolic process"/>
    <property type="evidence" value="ECO:0007669"/>
    <property type="project" value="TreeGrafter"/>
</dbReference>
<feature type="domain" description="Enoyl-CoA hydratase/isomerase" evidence="4">
    <location>
        <begin position="15"/>
        <end position="332"/>
    </location>
</feature>